<comment type="caution">
    <text evidence="2">The sequence shown here is derived from an EMBL/GenBank/DDBJ whole genome shotgun (WGS) entry which is preliminary data.</text>
</comment>
<evidence type="ECO:0000256" key="1">
    <source>
        <dbReference type="SAM" id="Phobius"/>
    </source>
</evidence>
<dbReference type="OrthoDB" id="2429113at2"/>
<feature type="transmembrane region" description="Helical" evidence="1">
    <location>
        <begin position="46"/>
        <end position="69"/>
    </location>
</feature>
<dbReference type="RefSeq" id="WP_114351646.1">
    <property type="nucleotide sequence ID" value="NZ_QPJJ01000002.1"/>
</dbReference>
<feature type="transmembrane region" description="Helical" evidence="1">
    <location>
        <begin position="118"/>
        <end position="138"/>
    </location>
</feature>
<dbReference type="EMBL" id="QPJJ01000002">
    <property type="protein sequence ID" value="RCW76879.1"/>
    <property type="molecule type" value="Genomic_DNA"/>
</dbReference>
<reference evidence="2 3" key="1">
    <citation type="submission" date="2018-07" db="EMBL/GenBank/DDBJ databases">
        <title>Genomic Encyclopedia of Type Strains, Phase IV (KMG-IV): sequencing the most valuable type-strain genomes for metagenomic binning, comparative biology and taxonomic classification.</title>
        <authorList>
            <person name="Goeker M."/>
        </authorList>
    </citation>
    <scope>NUCLEOTIDE SEQUENCE [LARGE SCALE GENOMIC DNA]</scope>
    <source>
        <strain evidence="2 3">DSM 27696</strain>
    </source>
</reference>
<keyword evidence="1" id="KW-1133">Transmembrane helix</keyword>
<accession>A0A368YB06</accession>
<feature type="transmembrane region" description="Helical" evidence="1">
    <location>
        <begin position="20"/>
        <end position="40"/>
    </location>
</feature>
<evidence type="ECO:0000313" key="2">
    <source>
        <dbReference type="EMBL" id="RCW76879.1"/>
    </source>
</evidence>
<gene>
    <name evidence="2" type="ORF">DFR57_102154</name>
</gene>
<keyword evidence="1" id="KW-0472">Membrane</keyword>
<dbReference type="Proteomes" id="UP000252585">
    <property type="component" value="Unassembled WGS sequence"/>
</dbReference>
<name>A0A368YB06_9BACI</name>
<keyword evidence="1" id="KW-0812">Transmembrane</keyword>
<keyword evidence="3" id="KW-1185">Reference proteome</keyword>
<evidence type="ECO:0000313" key="3">
    <source>
        <dbReference type="Proteomes" id="UP000252585"/>
    </source>
</evidence>
<proteinExistence type="predicted"/>
<sequence>MKTWISFLLPEDEYKEKKVLHFISEGAIILFVYLIAMLFLNRYFNFTIEVVLLTSIAIFLFYVYGRYIISGIEYTEVSTKKSYRKELKVILVRISTFIGLFLLASLVFTGVPGNRNEWIDGAGLLLGISIVMFSSNFISLRSSYKKNKELL</sequence>
<evidence type="ECO:0008006" key="4">
    <source>
        <dbReference type="Google" id="ProtNLM"/>
    </source>
</evidence>
<organism evidence="2 3">
    <name type="scientific">Saliterribacillus persicus</name>
    <dbReference type="NCBI Taxonomy" id="930114"/>
    <lineage>
        <taxon>Bacteria</taxon>
        <taxon>Bacillati</taxon>
        <taxon>Bacillota</taxon>
        <taxon>Bacilli</taxon>
        <taxon>Bacillales</taxon>
        <taxon>Bacillaceae</taxon>
        <taxon>Saliterribacillus</taxon>
    </lineage>
</organism>
<protein>
    <recommendedName>
        <fullName evidence="4">DUF3278 domain-containing protein</fullName>
    </recommendedName>
</protein>
<dbReference type="AlphaFoldDB" id="A0A368YB06"/>
<feature type="transmembrane region" description="Helical" evidence="1">
    <location>
        <begin position="90"/>
        <end position="112"/>
    </location>
</feature>